<dbReference type="RefSeq" id="WP_246003285.1">
    <property type="nucleotide sequence ID" value="NZ_RKHO01000001.1"/>
</dbReference>
<sequence length="267" mass="28397">MTEAAAWTGGRFGERARCLLAPNADEMTLDGTNTWVLREPGARRSVVVDPGPPDAGHLDAVAEAAGEVGVVLLTHHHLDHSEAAREFAERMGCGVRALDPEWRLGSEGLAGGDVVEVDGLEVRVVATPGHTADSLSFVLPAESAVLTGDTVLGRGTTVVAHPDGQLGAYLGSLDRLHALAQEQGLTWVLPGHGPVLDDALGVLERYRAHRRDRLAQVEAALAALREEQLDEDALPRRVVEVVYADVDPVLWGAAELSVRAQLAHLAR</sequence>
<dbReference type="EMBL" id="RKHO01000001">
    <property type="protein sequence ID" value="ROR89303.1"/>
    <property type="molecule type" value="Genomic_DNA"/>
</dbReference>
<protein>
    <submittedName>
        <fullName evidence="2">Glyoxylase-like metal-dependent hydrolase (Beta-lactamase superfamily II)</fullName>
    </submittedName>
</protein>
<evidence type="ECO:0000313" key="3">
    <source>
        <dbReference type="Proteomes" id="UP000281738"/>
    </source>
</evidence>
<dbReference type="PANTHER" id="PTHR23131:SF0">
    <property type="entry name" value="ENDORIBONUCLEASE LACTB2"/>
    <property type="match status" value="1"/>
</dbReference>
<dbReference type="PANTHER" id="PTHR23131">
    <property type="entry name" value="ENDORIBONUCLEASE LACTB2"/>
    <property type="match status" value="1"/>
</dbReference>
<keyword evidence="2" id="KW-0378">Hydrolase</keyword>
<evidence type="ECO:0000259" key="1">
    <source>
        <dbReference type="SMART" id="SM00849"/>
    </source>
</evidence>
<comment type="caution">
    <text evidence="2">The sequence shown here is derived from an EMBL/GenBank/DDBJ whole genome shotgun (WGS) entry which is preliminary data.</text>
</comment>
<proteinExistence type="predicted"/>
<keyword evidence="3" id="KW-1185">Reference proteome</keyword>
<dbReference type="AlphaFoldDB" id="A0A3N2CP53"/>
<gene>
    <name evidence="2" type="ORF">EDD33_0123</name>
</gene>
<dbReference type="InterPro" id="IPR001279">
    <property type="entry name" value="Metallo-B-lactamas"/>
</dbReference>
<dbReference type="Gene3D" id="3.60.15.10">
    <property type="entry name" value="Ribonuclease Z/Hydroxyacylglutathione hydrolase-like"/>
    <property type="match status" value="1"/>
</dbReference>
<dbReference type="Proteomes" id="UP000281738">
    <property type="component" value="Unassembled WGS sequence"/>
</dbReference>
<dbReference type="Pfam" id="PF17778">
    <property type="entry name" value="WHD_BLACT"/>
    <property type="match status" value="1"/>
</dbReference>
<dbReference type="InterPro" id="IPR036866">
    <property type="entry name" value="RibonucZ/Hydroxyglut_hydro"/>
</dbReference>
<dbReference type="GO" id="GO:0016787">
    <property type="term" value="F:hydrolase activity"/>
    <property type="evidence" value="ECO:0007669"/>
    <property type="project" value="UniProtKB-KW"/>
</dbReference>
<dbReference type="InterPro" id="IPR041516">
    <property type="entry name" value="LACTB2_WH"/>
</dbReference>
<dbReference type="CDD" id="cd16278">
    <property type="entry name" value="metallo-hydrolase-like_MBL-fold"/>
    <property type="match status" value="1"/>
</dbReference>
<accession>A0A3N2CP53</accession>
<dbReference type="Pfam" id="PF00753">
    <property type="entry name" value="Lactamase_B"/>
    <property type="match status" value="1"/>
</dbReference>
<name>A0A3N2CP53_9ACTN</name>
<dbReference type="InterPro" id="IPR036388">
    <property type="entry name" value="WH-like_DNA-bd_sf"/>
</dbReference>
<dbReference type="InterPro" id="IPR050662">
    <property type="entry name" value="Sec-metab_biosynth-thioest"/>
</dbReference>
<reference evidence="2 3" key="1">
    <citation type="submission" date="2018-11" db="EMBL/GenBank/DDBJ databases">
        <title>Sequencing the genomes of 1000 actinobacteria strains.</title>
        <authorList>
            <person name="Klenk H.-P."/>
        </authorList>
    </citation>
    <scope>NUCLEOTIDE SEQUENCE [LARGE SCALE GENOMIC DNA]</scope>
    <source>
        <strain evidence="2 3">DSM 12652</strain>
    </source>
</reference>
<organism evidence="2 3">
    <name type="scientific">Nocardioides aurantiacus</name>
    <dbReference type="NCBI Taxonomy" id="86796"/>
    <lineage>
        <taxon>Bacteria</taxon>
        <taxon>Bacillati</taxon>
        <taxon>Actinomycetota</taxon>
        <taxon>Actinomycetes</taxon>
        <taxon>Propionibacteriales</taxon>
        <taxon>Nocardioidaceae</taxon>
        <taxon>Nocardioides</taxon>
    </lineage>
</organism>
<feature type="domain" description="Metallo-beta-lactamase" evidence="1">
    <location>
        <begin position="31"/>
        <end position="192"/>
    </location>
</feature>
<evidence type="ECO:0000313" key="2">
    <source>
        <dbReference type="EMBL" id="ROR89303.1"/>
    </source>
</evidence>
<dbReference type="SUPFAM" id="SSF56281">
    <property type="entry name" value="Metallo-hydrolase/oxidoreductase"/>
    <property type="match status" value="1"/>
</dbReference>
<dbReference type="Gene3D" id="1.10.10.10">
    <property type="entry name" value="Winged helix-like DNA-binding domain superfamily/Winged helix DNA-binding domain"/>
    <property type="match status" value="1"/>
</dbReference>
<dbReference type="SMART" id="SM00849">
    <property type="entry name" value="Lactamase_B"/>
    <property type="match status" value="1"/>
</dbReference>